<proteinExistence type="predicted"/>
<comment type="caution">
    <text evidence="1">The sequence shown here is derived from an EMBL/GenBank/DDBJ whole genome shotgun (WGS) entry which is preliminary data.</text>
</comment>
<dbReference type="EMBL" id="BGZK01001207">
    <property type="protein sequence ID" value="GBP74417.1"/>
    <property type="molecule type" value="Genomic_DNA"/>
</dbReference>
<reference evidence="1 2" key="1">
    <citation type="journal article" date="2019" name="Commun. Biol.">
        <title>The bagworm genome reveals a unique fibroin gene that provides high tensile strength.</title>
        <authorList>
            <person name="Kono N."/>
            <person name="Nakamura H."/>
            <person name="Ohtoshi R."/>
            <person name="Tomita M."/>
            <person name="Numata K."/>
            <person name="Arakawa K."/>
        </authorList>
    </citation>
    <scope>NUCLEOTIDE SEQUENCE [LARGE SCALE GENOMIC DNA]</scope>
</reference>
<sequence length="126" mass="13960">MYHQIRSVHGVQFLSSSQKSISSSTGPYCRFGCSGSIPVSYPSIPGVLAWRQSHGLLRCREQPAGRSCYGRFRYTRVKEARLTKDADAALGTALEQVHVIGDVNAQEHPLSRRGIAISRNGLFVRR</sequence>
<evidence type="ECO:0000313" key="1">
    <source>
        <dbReference type="EMBL" id="GBP74417.1"/>
    </source>
</evidence>
<accession>A0A4C1YJ33</accession>
<organism evidence="1 2">
    <name type="scientific">Eumeta variegata</name>
    <name type="common">Bagworm moth</name>
    <name type="synonym">Eumeta japonica</name>
    <dbReference type="NCBI Taxonomy" id="151549"/>
    <lineage>
        <taxon>Eukaryota</taxon>
        <taxon>Metazoa</taxon>
        <taxon>Ecdysozoa</taxon>
        <taxon>Arthropoda</taxon>
        <taxon>Hexapoda</taxon>
        <taxon>Insecta</taxon>
        <taxon>Pterygota</taxon>
        <taxon>Neoptera</taxon>
        <taxon>Endopterygota</taxon>
        <taxon>Lepidoptera</taxon>
        <taxon>Glossata</taxon>
        <taxon>Ditrysia</taxon>
        <taxon>Tineoidea</taxon>
        <taxon>Psychidae</taxon>
        <taxon>Oiketicinae</taxon>
        <taxon>Eumeta</taxon>
    </lineage>
</organism>
<protein>
    <submittedName>
        <fullName evidence="1">Uncharacterized protein</fullName>
    </submittedName>
</protein>
<gene>
    <name evidence="1" type="ORF">EVAR_60567_1</name>
</gene>
<dbReference type="Proteomes" id="UP000299102">
    <property type="component" value="Unassembled WGS sequence"/>
</dbReference>
<dbReference type="AlphaFoldDB" id="A0A4C1YJ33"/>
<keyword evidence="2" id="KW-1185">Reference proteome</keyword>
<evidence type="ECO:0000313" key="2">
    <source>
        <dbReference type="Proteomes" id="UP000299102"/>
    </source>
</evidence>
<name>A0A4C1YJ33_EUMVA</name>